<keyword evidence="2" id="KW-1185">Reference proteome</keyword>
<evidence type="ECO:0000313" key="2">
    <source>
        <dbReference type="Proteomes" id="UP001605036"/>
    </source>
</evidence>
<organism evidence="1 2">
    <name type="scientific">Riccia fluitans</name>
    <dbReference type="NCBI Taxonomy" id="41844"/>
    <lineage>
        <taxon>Eukaryota</taxon>
        <taxon>Viridiplantae</taxon>
        <taxon>Streptophyta</taxon>
        <taxon>Embryophyta</taxon>
        <taxon>Marchantiophyta</taxon>
        <taxon>Marchantiopsida</taxon>
        <taxon>Marchantiidae</taxon>
        <taxon>Marchantiales</taxon>
        <taxon>Ricciaceae</taxon>
        <taxon>Riccia</taxon>
    </lineage>
</organism>
<accession>A0ABD1XIA9</accession>
<proteinExistence type="predicted"/>
<gene>
    <name evidence="1" type="ORF">R1flu_027245</name>
</gene>
<dbReference type="AlphaFoldDB" id="A0ABD1XIA9"/>
<comment type="caution">
    <text evidence="1">The sequence shown here is derived from an EMBL/GenBank/DDBJ whole genome shotgun (WGS) entry which is preliminary data.</text>
</comment>
<reference evidence="1 2" key="1">
    <citation type="submission" date="2024-09" db="EMBL/GenBank/DDBJ databases">
        <title>Chromosome-scale assembly of Riccia fluitans.</title>
        <authorList>
            <person name="Paukszto L."/>
            <person name="Sawicki J."/>
            <person name="Karawczyk K."/>
            <person name="Piernik-Szablinska J."/>
            <person name="Szczecinska M."/>
            <person name="Mazdziarz M."/>
        </authorList>
    </citation>
    <scope>NUCLEOTIDE SEQUENCE [LARGE SCALE GENOMIC DNA]</scope>
    <source>
        <strain evidence="1">Rf_01</strain>
        <tissue evidence="1">Aerial parts of the thallus</tissue>
    </source>
</reference>
<sequence length="279" mass="31009">MAGMRDPLVEDPPPSRFDPEELDIFAPIPGAARTPPTIQWQSSAAAFLQTGKLHPEFLILALSRISTNLIWHLPDKILLGSILLPGKSSVKKTGEPGPLDKIANIYTCGSCQLLIIVSVQYHVPEEGAYLWTKTLFQAIQPERVLILGLTPIYHFRGKLSSDEPSYFLLETDHQKREGKADLIYSKMEEMEDLKPVAPYYPSGSLVDGLAAALLTHSQLRGIRGRLLLTWPAEDYRLAQMLAATLTNVLRSIPEGSNVKFLEAVKHLSKKPMSVNNLYI</sequence>
<evidence type="ECO:0000313" key="1">
    <source>
        <dbReference type="EMBL" id="KAL2608672.1"/>
    </source>
</evidence>
<dbReference type="EMBL" id="JBHFFA010000008">
    <property type="protein sequence ID" value="KAL2608672.1"/>
    <property type="molecule type" value="Genomic_DNA"/>
</dbReference>
<dbReference type="PANTHER" id="PTHR37227">
    <property type="entry name" value="OS01G0219000 PROTEIN"/>
    <property type="match status" value="1"/>
</dbReference>
<name>A0ABD1XIA9_9MARC</name>
<dbReference type="PANTHER" id="PTHR37227:SF2">
    <property type="entry name" value="OS01G0219000 PROTEIN"/>
    <property type="match status" value="1"/>
</dbReference>
<protein>
    <recommendedName>
        <fullName evidence="3">Proteasome assembly chaperone 1</fullName>
    </recommendedName>
</protein>
<evidence type="ECO:0008006" key="3">
    <source>
        <dbReference type="Google" id="ProtNLM"/>
    </source>
</evidence>
<dbReference type="Proteomes" id="UP001605036">
    <property type="component" value="Unassembled WGS sequence"/>
</dbReference>